<gene>
    <name evidence="1" type="ORF">F5148DRAFT_1379731</name>
</gene>
<evidence type="ECO:0000313" key="1">
    <source>
        <dbReference type="EMBL" id="KAI9445748.1"/>
    </source>
</evidence>
<evidence type="ECO:0000313" key="2">
    <source>
        <dbReference type="Proteomes" id="UP001207468"/>
    </source>
</evidence>
<reference evidence="1" key="1">
    <citation type="submission" date="2021-03" db="EMBL/GenBank/DDBJ databases">
        <title>Evolutionary priming and transition to the ectomycorrhizal habit in an iconic lineage of mushroom-forming fungi: is preadaptation a requirement?</title>
        <authorList>
            <consortium name="DOE Joint Genome Institute"/>
            <person name="Looney B.P."/>
            <person name="Miyauchi S."/>
            <person name="Morin E."/>
            <person name="Drula E."/>
            <person name="Courty P.E."/>
            <person name="Chicoki N."/>
            <person name="Fauchery L."/>
            <person name="Kohler A."/>
            <person name="Kuo A."/>
            <person name="LaButti K."/>
            <person name="Pangilinan J."/>
            <person name="Lipzen A."/>
            <person name="Riley R."/>
            <person name="Andreopoulos W."/>
            <person name="He G."/>
            <person name="Johnson J."/>
            <person name="Barry K.W."/>
            <person name="Grigoriev I.V."/>
            <person name="Nagy L."/>
            <person name="Hibbett D."/>
            <person name="Henrissat B."/>
            <person name="Matheny P.B."/>
            <person name="Labbe J."/>
            <person name="Martin A.F."/>
        </authorList>
    </citation>
    <scope>NUCLEOTIDE SEQUENCE</scope>
    <source>
        <strain evidence="1">BPL698</strain>
    </source>
</reference>
<organism evidence="1 2">
    <name type="scientific">Russula earlei</name>
    <dbReference type="NCBI Taxonomy" id="71964"/>
    <lineage>
        <taxon>Eukaryota</taxon>
        <taxon>Fungi</taxon>
        <taxon>Dikarya</taxon>
        <taxon>Basidiomycota</taxon>
        <taxon>Agaricomycotina</taxon>
        <taxon>Agaricomycetes</taxon>
        <taxon>Russulales</taxon>
        <taxon>Russulaceae</taxon>
        <taxon>Russula</taxon>
    </lineage>
</organism>
<dbReference type="Proteomes" id="UP001207468">
    <property type="component" value="Unassembled WGS sequence"/>
</dbReference>
<protein>
    <submittedName>
        <fullName evidence="1">Uncharacterized protein</fullName>
    </submittedName>
</protein>
<comment type="caution">
    <text evidence="1">The sequence shown here is derived from an EMBL/GenBank/DDBJ whole genome shotgun (WGS) entry which is preliminary data.</text>
</comment>
<keyword evidence="2" id="KW-1185">Reference proteome</keyword>
<dbReference type="EMBL" id="JAGFNK010000647">
    <property type="protein sequence ID" value="KAI9445748.1"/>
    <property type="molecule type" value="Genomic_DNA"/>
</dbReference>
<sequence>MTLLTPPHSRSDKENRRASPAIHARVAWSQVNEYHSVASPTGTRKLAGSASKELPLRSILKQTPYPILPLLFLENKRQVTPEPGDPLSDLHYLDGPVNKILAQCSTLPDLIEAYSVLTARLRAAVQETTDNNCSWPLFQPIRKHRMAFLDRVVRDLARPLSDPMDGNDRLGCTIPEPPPALPSPEKSPRKRRCGMNEEQVKYARDLATVSHAVMKFLGLVFTLPAVYTQFDYQHLGSMVTQALAIPLAPELPTLNARKTCALAIWLIQTQRLPAEVLGPAKDRIAYALRRAIEGELGKEGKKGSVCDGLKAIHDLSIHEPSIFVPAFTELLPSILDNLLAPRLALRAQACHALSGLALGASQIPLSHAHTRLSEIVVATLTVDPAPPTTSSPSTPSASKSDSMLIKTLRTTLASHDPTCAAQGPVWALCTLAALIVLLGPALVTSTKLTNVVKGLLALSIRHKKSSVRALACAVWRPLVWAYFRPPFLRKGDERDEEGWEDEPVTTAAAWTRAEEARRDDFWKVVATVVDMGAGVSTVGALLAHKSDDAHRVSRAIALLESMVQRGGNMCHDAVQTLCRLVSTQCDTVPSPQVKDKQEAEMNEDGDADWDWGKLLPKGLFSADPGLLTVDFASLSEEVRQVLRQTSTEADVCALNAVELWMPGVMDGLIKVWRSALTQVCLSSDAELPPELVQSWKGLLKAALRGLQSSPDASDDEDGQEGGLVRKLAELAVSLMQDILGDPKVQLVPSGDPEAPSQIASEVDLAPHTRSNAAMKLAVVRTLWGHAHAILPMQALAGTPSEALLTWLIEREAELVWETDTPHDARTQWAMLCAEVLLRTSVSGSTLAPALLRMFWGTPSASRRWVWSWETDVRARVWRVFAERWRTLAVGWEEALVLLSVPFCDKDGWEMNTEDLDAWDATLQVCLARALDDGGDTTRMLDHLASTIASTHIPTGTSATHAAELLLGHAEVPTDAPALLGFVNDTLVSIYPPGPRNRVASLWLIRAVTRVVDRCPVKKLREVVGSLQEGLSVWVADQYRVLTVEEYTFDVVPLYETIMVCLQSLGSSIDTLKSLGPLLEAGFIGREDKPQGIVHAFQDYWDLTYAEVTIPKAGWPSPVMTCLKACGREVHLIPAPLRAETADVVHSKRTLIPTLESAFTWSSSSTIAVDEDDTSDGTEPSQESNAFASFTKEMELVSTPKAAPTMSSPRRPSKNAILPTVIFSPLAPTKLDFVMRPVSPSSPSRPPRSPVHSPRKVSDGSDKENTPPKQRPRPATAMAMASLSTPKLGKRRASNGLTDSRPTKKQRGGHVAVKSNDDDDDSEAEREEVRQSLLRPVTPSPATDSHHPPHPAAVRVFTSSTVPRALPQPWPELSSLRASPTPQPVRHKLKRKGVFMDAVEVPKLVLRRTKSRSSASYVRMQTCQTSASTPSLAISVELPPPPQQQHEQPRPVVRRSLRRAKSLVTGVGAGVLERPVISAAKRRSSGKRQNVSADVADATAYDEVIVVKAEKMVWAEPDSNDDDVAAGRPSQGSSSPISASLRQARVLFGSDDSMATELDNHDGTAPPCSGSSDDDPHLGHVTPHHILSPIPRRVSSRIFAIHEKA</sequence>
<accession>A0ACC0TSW6</accession>
<proteinExistence type="predicted"/>
<name>A0ACC0TSW6_9AGAM</name>